<evidence type="ECO:0000313" key="3">
    <source>
        <dbReference type="Proteomes" id="UP001633002"/>
    </source>
</evidence>
<dbReference type="InterPro" id="IPR050317">
    <property type="entry name" value="Plant_Fungal_Acyltransferase"/>
</dbReference>
<organism evidence="2 3">
    <name type="scientific">Riccia sorocarpa</name>
    <dbReference type="NCBI Taxonomy" id="122646"/>
    <lineage>
        <taxon>Eukaryota</taxon>
        <taxon>Viridiplantae</taxon>
        <taxon>Streptophyta</taxon>
        <taxon>Embryophyta</taxon>
        <taxon>Marchantiophyta</taxon>
        <taxon>Marchantiopsida</taxon>
        <taxon>Marchantiidae</taxon>
        <taxon>Marchantiales</taxon>
        <taxon>Ricciaceae</taxon>
        <taxon>Riccia</taxon>
    </lineage>
</organism>
<dbReference type="Gene3D" id="3.30.559.10">
    <property type="entry name" value="Chloramphenicol acetyltransferase-like domain"/>
    <property type="match status" value="2"/>
</dbReference>
<dbReference type="EMBL" id="JBJQOH010000007">
    <property type="protein sequence ID" value="KAL3677858.1"/>
    <property type="molecule type" value="Genomic_DNA"/>
</dbReference>
<dbReference type="AlphaFoldDB" id="A0ABD3GG03"/>
<dbReference type="PANTHER" id="PTHR31642">
    <property type="entry name" value="TRICHOTHECENE 3-O-ACETYLTRANSFERASE"/>
    <property type="match status" value="1"/>
</dbReference>
<evidence type="ECO:0000256" key="1">
    <source>
        <dbReference type="ARBA" id="ARBA00009861"/>
    </source>
</evidence>
<accession>A0ABD3GG03</accession>
<keyword evidence="3" id="KW-1185">Reference proteome</keyword>
<dbReference type="Pfam" id="PF02458">
    <property type="entry name" value="Transferase"/>
    <property type="match status" value="1"/>
</dbReference>
<sequence>MNFKTPKSTSLDLSKWTTVSTRLVKSEGKREPEWVEWSILDSLWHKFYSSYFLLYKCQPGAEVDSVLPIDRLTGSLGKSLEHFYPFAGRLLKPEKDQVARLFCNNAGAPFTHKRFDGVVSDLMDVEQFEPNELISGLYDVHPAAELFDASGVPTLIIQVTDFKCGTRCLSTSWSHTVADGFSGTHFLTSWAQIARGEPISLLPVHNRSLLMPRKSSRVLDGGACRFLHNVIEEPAVLQLALAEEGIGFRTFKLSRRRMDELKAEALRDSQVGPLSTADCVSAHLWRLITEKRGHAPHELTRFITLVNCRSRLRDFPAGYFGNCIAVTILPVTVGELLSNSLGHAATIMHKTIEELNEDVIRDFMDWLSVGKFQWSALGDEPFMHGDPSSNLHTVQASWQNRFPFYELDFGGGRPYLALRNGFRMSEFSTGMFFALPTSTTSTEGDLSISIFGEKNMLGRFDDEL</sequence>
<dbReference type="InterPro" id="IPR023213">
    <property type="entry name" value="CAT-like_dom_sf"/>
</dbReference>
<comment type="caution">
    <text evidence="2">The sequence shown here is derived from an EMBL/GenBank/DDBJ whole genome shotgun (WGS) entry which is preliminary data.</text>
</comment>
<name>A0ABD3GG03_9MARC</name>
<protein>
    <submittedName>
        <fullName evidence="2">Uncharacterized protein</fullName>
    </submittedName>
</protein>
<dbReference type="PANTHER" id="PTHR31642:SF160">
    <property type="entry name" value="HXXXD-TYPE ACYL-TRANSFERASE FAMILY PROTEIN"/>
    <property type="match status" value="1"/>
</dbReference>
<gene>
    <name evidence="2" type="ORF">R1sor_020814</name>
</gene>
<proteinExistence type="inferred from homology"/>
<evidence type="ECO:0000313" key="2">
    <source>
        <dbReference type="EMBL" id="KAL3677858.1"/>
    </source>
</evidence>
<dbReference type="Proteomes" id="UP001633002">
    <property type="component" value="Unassembled WGS sequence"/>
</dbReference>
<comment type="similarity">
    <text evidence="1">Belongs to the plant acyltransferase family.</text>
</comment>
<reference evidence="2 3" key="1">
    <citation type="submission" date="2024-09" db="EMBL/GenBank/DDBJ databases">
        <title>Chromosome-scale assembly of Riccia sorocarpa.</title>
        <authorList>
            <person name="Paukszto L."/>
        </authorList>
    </citation>
    <scope>NUCLEOTIDE SEQUENCE [LARGE SCALE GENOMIC DNA]</scope>
    <source>
        <strain evidence="2">LP-2024</strain>
        <tissue evidence="2">Aerial parts of the thallus</tissue>
    </source>
</reference>